<protein>
    <submittedName>
        <fullName evidence="1">Uncharacterized protein</fullName>
    </submittedName>
</protein>
<dbReference type="SUPFAM" id="SSF52374">
    <property type="entry name" value="Nucleotidylyl transferase"/>
    <property type="match status" value="1"/>
</dbReference>
<feature type="non-terminal residue" evidence="1">
    <location>
        <position position="167"/>
    </location>
</feature>
<accession>A0A382M4M4</accession>
<proteinExistence type="predicted"/>
<evidence type="ECO:0000313" key="1">
    <source>
        <dbReference type="EMBL" id="SVC42905.1"/>
    </source>
</evidence>
<name>A0A382M4M4_9ZZZZ</name>
<dbReference type="EMBL" id="UINC01090717">
    <property type="protein sequence ID" value="SVC42905.1"/>
    <property type="molecule type" value="Genomic_DNA"/>
</dbReference>
<dbReference type="AlphaFoldDB" id="A0A382M4M4"/>
<sequence>MTATAQREGGKALVYTSSTQDAKKNPLSKDQIFKYLKKAFPRAKKTFQTRSTARTALEVAVELSGKYDKLVMVVGSDRVSDFSSLLNTYNGIKSKHGSYDYKEIDIVSAGERDPDASGATGMSASKMREAAVQGDFDLFRTGIPSAMSDKDAKNMMNDVRVGLKLDV</sequence>
<reference evidence="1" key="1">
    <citation type="submission" date="2018-05" db="EMBL/GenBank/DDBJ databases">
        <authorList>
            <person name="Lanie J.A."/>
            <person name="Ng W.-L."/>
            <person name="Kazmierczak K.M."/>
            <person name="Andrzejewski T.M."/>
            <person name="Davidsen T.M."/>
            <person name="Wayne K.J."/>
            <person name="Tettelin H."/>
            <person name="Glass J.I."/>
            <person name="Rusch D."/>
            <person name="Podicherti R."/>
            <person name="Tsui H.-C.T."/>
            <person name="Winkler M.E."/>
        </authorList>
    </citation>
    <scope>NUCLEOTIDE SEQUENCE</scope>
</reference>
<organism evidence="1">
    <name type="scientific">marine metagenome</name>
    <dbReference type="NCBI Taxonomy" id="408172"/>
    <lineage>
        <taxon>unclassified sequences</taxon>
        <taxon>metagenomes</taxon>
        <taxon>ecological metagenomes</taxon>
    </lineage>
</organism>
<gene>
    <name evidence="1" type="ORF">METZ01_LOCUS295759</name>
</gene>